<gene>
    <name evidence="2" type="ORF">M2272_005259</name>
</gene>
<dbReference type="InterPro" id="IPR050266">
    <property type="entry name" value="AB_hydrolase_sf"/>
</dbReference>
<reference evidence="2 3" key="1">
    <citation type="submission" date="2023-04" db="EMBL/GenBank/DDBJ databases">
        <title>Forest soil microbial communities from Buena Vista Peninsula, Colon Province, Panama.</title>
        <authorList>
            <person name="Bouskill N."/>
        </authorList>
    </citation>
    <scope>NUCLEOTIDE SEQUENCE [LARGE SCALE GENOMIC DNA]</scope>
    <source>
        <strain evidence="2 3">AC80</strain>
    </source>
</reference>
<dbReference type="PRINTS" id="PR00111">
    <property type="entry name" value="ABHYDROLASE"/>
</dbReference>
<evidence type="ECO:0000313" key="3">
    <source>
        <dbReference type="Proteomes" id="UP001160130"/>
    </source>
</evidence>
<dbReference type="Proteomes" id="UP001160130">
    <property type="component" value="Unassembled WGS sequence"/>
</dbReference>
<organism evidence="2 3">
    <name type="scientific">Mycolicibacterium frederiksbergense</name>
    <dbReference type="NCBI Taxonomy" id="117567"/>
    <lineage>
        <taxon>Bacteria</taxon>
        <taxon>Bacillati</taxon>
        <taxon>Actinomycetota</taxon>
        <taxon>Actinomycetes</taxon>
        <taxon>Mycobacteriales</taxon>
        <taxon>Mycobacteriaceae</taxon>
        <taxon>Mycolicibacterium</taxon>
    </lineage>
</organism>
<feature type="domain" description="AB hydrolase-1" evidence="1">
    <location>
        <begin position="16"/>
        <end position="244"/>
    </location>
</feature>
<protein>
    <submittedName>
        <fullName evidence="2">3-oxoadipate enol-lactonase</fullName>
        <ecNumber evidence="2">3.1.1.24</ecNumber>
    </submittedName>
</protein>
<dbReference type="Gene3D" id="3.40.50.1820">
    <property type="entry name" value="alpha/beta hydrolase"/>
    <property type="match status" value="1"/>
</dbReference>
<dbReference type="EMBL" id="JARXVE010000011">
    <property type="protein sequence ID" value="MDH6198600.1"/>
    <property type="molecule type" value="Genomic_DNA"/>
</dbReference>
<dbReference type="EC" id="3.1.1.24" evidence="2"/>
<evidence type="ECO:0000259" key="1">
    <source>
        <dbReference type="Pfam" id="PF00561"/>
    </source>
</evidence>
<sequence length="260" mass="27723">MPPVLPTLTETGAGEPVVFLHSMAGSSTSWSPQFESLSGEFHCVAWDMPGYGSSAPADQQADMSFMADLLRAALDERRLDQRVHLVGLSVGGMIAQHFAIRNPERVASLAILDSSAKFGNGASVDPEQWLQPMLSSIEASPLNEFCHGMVHDITAPNTPDPIRRSAVADMSRATKAGLRLAAGLIARHDASQELALITVPTLVIVGELDRETPVPYSQTITELIAGATLEVLPGTGHLSNIEAPEAVNRALHAHLRKALV</sequence>
<dbReference type="SUPFAM" id="SSF53474">
    <property type="entry name" value="alpha/beta-Hydrolases"/>
    <property type="match status" value="1"/>
</dbReference>
<dbReference type="InterPro" id="IPR029058">
    <property type="entry name" value="AB_hydrolase_fold"/>
</dbReference>
<dbReference type="RefSeq" id="WP_280835167.1">
    <property type="nucleotide sequence ID" value="NZ_JARXVE010000011.1"/>
</dbReference>
<proteinExistence type="predicted"/>
<dbReference type="InterPro" id="IPR000073">
    <property type="entry name" value="AB_hydrolase_1"/>
</dbReference>
<name>A0ABT6L6Q0_9MYCO</name>
<evidence type="ECO:0000313" key="2">
    <source>
        <dbReference type="EMBL" id="MDH6198600.1"/>
    </source>
</evidence>
<dbReference type="GO" id="GO:0047570">
    <property type="term" value="F:3-oxoadipate enol-lactonase activity"/>
    <property type="evidence" value="ECO:0007669"/>
    <property type="project" value="UniProtKB-EC"/>
</dbReference>
<keyword evidence="3" id="KW-1185">Reference proteome</keyword>
<accession>A0ABT6L6Q0</accession>
<keyword evidence="2" id="KW-0378">Hydrolase</keyword>
<dbReference type="Pfam" id="PF00561">
    <property type="entry name" value="Abhydrolase_1"/>
    <property type="match status" value="1"/>
</dbReference>
<comment type="caution">
    <text evidence="2">The sequence shown here is derived from an EMBL/GenBank/DDBJ whole genome shotgun (WGS) entry which is preliminary data.</text>
</comment>
<dbReference type="PANTHER" id="PTHR43798">
    <property type="entry name" value="MONOACYLGLYCEROL LIPASE"/>
    <property type="match status" value="1"/>
</dbReference>